<dbReference type="EMBL" id="PDJZ01000016">
    <property type="protein sequence ID" value="RXJ83081.1"/>
    <property type="molecule type" value="Genomic_DNA"/>
</dbReference>
<evidence type="ECO:0000259" key="8">
    <source>
        <dbReference type="Pfam" id="PF02706"/>
    </source>
</evidence>
<accession>A0A4Q0ZE17</accession>
<dbReference type="PANTHER" id="PTHR32309">
    <property type="entry name" value="TYROSINE-PROTEIN KINASE"/>
    <property type="match status" value="1"/>
</dbReference>
<dbReference type="InterPro" id="IPR050445">
    <property type="entry name" value="Bact_polysacc_biosynth/exp"/>
</dbReference>
<feature type="domain" description="Polysaccharide chain length determinant N-terminal" evidence="8">
    <location>
        <begin position="10"/>
        <end position="72"/>
    </location>
</feature>
<keyword evidence="6" id="KW-0175">Coiled coil</keyword>
<reference evidence="10 11" key="1">
    <citation type="submission" date="2017-10" db="EMBL/GenBank/DDBJ databases">
        <title>Genomics of the genus Arcobacter.</title>
        <authorList>
            <person name="Perez-Cataluna A."/>
            <person name="Figueras M.J."/>
        </authorList>
    </citation>
    <scope>NUCLEOTIDE SEQUENCE [LARGE SCALE GENOMIC DNA]</scope>
    <source>
        <strain evidence="10 11">F26</strain>
    </source>
</reference>
<evidence type="ECO:0000256" key="1">
    <source>
        <dbReference type="ARBA" id="ARBA00004651"/>
    </source>
</evidence>
<keyword evidence="3 7" id="KW-0812">Transmembrane</keyword>
<evidence type="ECO:0000256" key="5">
    <source>
        <dbReference type="ARBA" id="ARBA00023136"/>
    </source>
</evidence>
<comment type="subcellular location">
    <subcellularLocation>
        <location evidence="1">Cell membrane</location>
        <topology evidence="1">Multi-pass membrane protein</topology>
    </subcellularLocation>
</comment>
<protein>
    <submittedName>
        <fullName evidence="10">Uncharacterized protein</fullName>
    </submittedName>
</protein>
<keyword evidence="4 7" id="KW-1133">Transmembrane helix</keyword>
<dbReference type="Proteomes" id="UP000290870">
    <property type="component" value="Unassembled WGS sequence"/>
</dbReference>
<dbReference type="Pfam" id="PF13807">
    <property type="entry name" value="GNVR"/>
    <property type="match status" value="1"/>
</dbReference>
<organism evidence="10 11">
    <name type="scientific">Arcobacter cloacae</name>
    <dbReference type="NCBI Taxonomy" id="1054034"/>
    <lineage>
        <taxon>Bacteria</taxon>
        <taxon>Pseudomonadati</taxon>
        <taxon>Campylobacterota</taxon>
        <taxon>Epsilonproteobacteria</taxon>
        <taxon>Campylobacterales</taxon>
        <taxon>Arcobacteraceae</taxon>
        <taxon>Arcobacter</taxon>
    </lineage>
</organism>
<evidence type="ECO:0000256" key="3">
    <source>
        <dbReference type="ARBA" id="ARBA00022692"/>
    </source>
</evidence>
<proteinExistence type="predicted"/>
<feature type="transmembrane region" description="Helical" evidence="7">
    <location>
        <begin position="26"/>
        <end position="44"/>
    </location>
</feature>
<dbReference type="AlphaFoldDB" id="A0A4Q0ZE17"/>
<keyword evidence="5 7" id="KW-0472">Membrane</keyword>
<dbReference type="RefSeq" id="WP_128987335.1">
    <property type="nucleotide sequence ID" value="NZ_PDJZ01000016.1"/>
</dbReference>
<dbReference type="Pfam" id="PF02706">
    <property type="entry name" value="Wzz"/>
    <property type="match status" value="1"/>
</dbReference>
<name>A0A4Q0ZE17_9BACT</name>
<dbReference type="OrthoDB" id="5349172at2"/>
<evidence type="ECO:0000313" key="11">
    <source>
        <dbReference type="Proteomes" id="UP000290870"/>
    </source>
</evidence>
<evidence type="ECO:0000256" key="2">
    <source>
        <dbReference type="ARBA" id="ARBA00022475"/>
    </source>
</evidence>
<evidence type="ECO:0000256" key="4">
    <source>
        <dbReference type="ARBA" id="ARBA00022989"/>
    </source>
</evidence>
<dbReference type="InterPro" id="IPR003856">
    <property type="entry name" value="LPS_length_determ_N"/>
</dbReference>
<feature type="domain" description="Tyrosine-protein kinase G-rich" evidence="9">
    <location>
        <begin position="276"/>
        <end position="327"/>
    </location>
</feature>
<feature type="transmembrane region" description="Helical" evidence="7">
    <location>
        <begin position="307"/>
        <end position="330"/>
    </location>
</feature>
<dbReference type="GO" id="GO:0005886">
    <property type="term" value="C:plasma membrane"/>
    <property type="evidence" value="ECO:0007669"/>
    <property type="project" value="UniProtKB-SubCell"/>
</dbReference>
<feature type="coiled-coil region" evidence="6">
    <location>
        <begin position="143"/>
        <end position="249"/>
    </location>
</feature>
<dbReference type="PANTHER" id="PTHR32309:SF13">
    <property type="entry name" value="FERRIC ENTEROBACTIN TRANSPORT PROTEIN FEPE"/>
    <property type="match status" value="1"/>
</dbReference>
<keyword evidence="2" id="KW-1003">Cell membrane</keyword>
<evidence type="ECO:0000256" key="7">
    <source>
        <dbReference type="SAM" id="Phobius"/>
    </source>
</evidence>
<gene>
    <name evidence="10" type="ORF">CRU90_11045</name>
</gene>
<comment type="caution">
    <text evidence="10">The sequence shown here is derived from an EMBL/GenBank/DDBJ whole genome shotgun (WGS) entry which is preliminary data.</text>
</comment>
<dbReference type="GO" id="GO:0004713">
    <property type="term" value="F:protein tyrosine kinase activity"/>
    <property type="evidence" value="ECO:0007669"/>
    <property type="project" value="TreeGrafter"/>
</dbReference>
<evidence type="ECO:0000256" key="6">
    <source>
        <dbReference type="SAM" id="Coils"/>
    </source>
</evidence>
<evidence type="ECO:0000313" key="10">
    <source>
        <dbReference type="EMBL" id="RXJ83081.1"/>
    </source>
</evidence>
<dbReference type="InterPro" id="IPR032807">
    <property type="entry name" value="GNVR"/>
</dbReference>
<sequence length="338" mass="39369">MQNKEYIAEDEIDLKELFKTIWNKRVFILVFTAVVTGLAIAFAYTRTAIYEVKSIVRIGYINSELVEKANILETKLRTIFAVDNKQVITNDEGIVTNILAIKKVDNFLEITTQAFSNDKAIEKNKEVIEFLQNDYKYKVDEYILNVNLNIKNLEEQIKYVENVTKVEKLSQIDFLNNVDLVSIENRLKFNQEKLLQYQENINEISKRRSSNDTQNMLSAMEILNYQNLILNLQNQIENLNKEKQNIISEKIPSLKRNLEFDIKNKLDSLNDKIELEKLKLANNIAKNSEIVGDLQIKDNPVKPKKSLIVVVAFVTGFIMSIFLVFIMQFINNMRKEQN</sequence>
<evidence type="ECO:0000259" key="9">
    <source>
        <dbReference type="Pfam" id="PF13807"/>
    </source>
</evidence>